<dbReference type="Gene3D" id="3.30.450.20">
    <property type="entry name" value="PAS domain"/>
    <property type="match status" value="1"/>
</dbReference>
<dbReference type="Gene3D" id="3.30.565.10">
    <property type="entry name" value="Histidine kinase-like ATPase, C-terminal domain"/>
    <property type="match status" value="1"/>
</dbReference>
<dbReference type="Pfam" id="PF02518">
    <property type="entry name" value="HATPase_c"/>
    <property type="match status" value="1"/>
</dbReference>
<dbReference type="PROSITE" id="PS50109">
    <property type="entry name" value="HIS_KIN"/>
    <property type="match status" value="1"/>
</dbReference>
<evidence type="ECO:0000256" key="5">
    <source>
        <dbReference type="ARBA" id="ARBA00022741"/>
    </source>
</evidence>
<dbReference type="Pfam" id="PF13424">
    <property type="entry name" value="TPR_12"/>
    <property type="match status" value="1"/>
</dbReference>
<keyword evidence="7" id="KW-0067">ATP-binding</keyword>
<keyword evidence="8" id="KW-0802">TPR repeat</keyword>
<keyword evidence="11" id="KW-0732">Signal</keyword>
<evidence type="ECO:0000256" key="9">
    <source>
        <dbReference type="SAM" id="Coils"/>
    </source>
</evidence>
<dbReference type="InterPro" id="IPR005467">
    <property type="entry name" value="His_kinase_dom"/>
</dbReference>
<keyword evidence="6 13" id="KW-0418">Kinase</keyword>
<evidence type="ECO:0000256" key="8">
    <source>
        <dbReference type="PROSITE-ProRule" id="PRU00339"/>
    </source>
</evidence>
<dbReference type="InterPro" id="IPR036890">
    <property type="entry name" value="HATPase_C_sf"/>
</dbReference>
<organism evidence="13 14">
    <name type="scientific">Imperialibacter roseus</name>
    <dbReference type="NCBI Taxonomy" id="1324217"/>
    <lineage>
        <taxon>Bacteria</taxon>
        <taxon>Pseudomonadati</taxon>
        <taxon>Bacteroidota</taxon>
        <taxon>Cytophagia</taxon>
        <taxon>Cytophagales</taxon>
        <taxon>Flammeovirgaceae</taxon>
        <taxon>Imperialibacter</taxon>
    </lineage>
</organism>
<dbReference type="PANTHER" id="PTHR41523">
    <property type="entry name" value="TWO-COMPONENT SYSTEM SENSOR PROTEIN"/>
    <property type="match status" value="1"/>
</dbReference>
<keyword evidence="9" id="KW-0175">Coiled coil</keyword>
<evidence type="ECO:0000256" key="10">
    <source>
        <dbReference type="SAM" id="Phobius"/>
    </source>
</evidence>
<dbReference type="InterPro" id="IPR011495">
    <property type="entry name" value="Sig_transdc_His_kin_sub2_dim/P"/>
</dbReference>
<reference evidence="13 14" key="1">
    <citation type="journal article" date="2023" name="Microbiol. Resour. Announc.">
        <title>Complete Genome Sequence of Imperialibacter roseus strain P4T.</title>
        <authorList>
            <person name="Tizabi D.R."/>
            <person name="Bachvaroff T."/>
            <person name="Hill R.T."/>
        </authorList>
    </citation>
    <scope>NUCLEOTIDE SEQUENCE [LARGE SCALE GENOMIC DNA]</scope>
    <source>
        <strain evidence="13 14">P4T</strain>
    </source>
</reference>
<evidence type="ECO:0000256" key="11">
    <source>
        <dbReference type="SAM" id="SignalP"/>
    </source>
</evidence>
<dbReference type="InterPro" id="IPR003594">
    <property type="entry name" value="HATPase_dom"/>
</dbReference>
<evidence type="ECO:0000256" key="3">
    <source>
        <dbReference type="ARBA" id="ARBA00022553"/>
    </source>
</evidence>
<keyword evidence="4" id="KW-0808">Transferase</keyword>
<dbReference type="SUPFAM" id="SSF55874">
    <property type="entry name" value="ATPase domain of HSP90 chaperone/DNA topoisomerase II/histidine kinase"/>
    <property type="match status" value="1"/>
</dbReference>
<keyword evidence="10" id="KW-1133">Transmembrane helix</keyword>
<evidence type="ECO:0000259" key="12">
    <source>
        <dbReference type="PROSITE" id="PS50109"/>
    </source>
</evidence>
<feature type="transmembrane region" description="Helical" evidence="10">
    <location>
        <begin position="388"/>
        <end position="405"/>
    </location>
</feature>
<feature type="repeat" description="TPR" evidence="8">
    <location>
        <begin position="147"/>
        <end position="180"/>
    </location>
</feature>
<evidence type="ECO:0000256" key="6">
    <source>
        <dbReference type="ARBA" id="ARBA00022777"/>
    </source>
</evidence>
<keyword evidence="10" id="KW-0812">Transmembrane</keyword>
<dbReference type="EC" id="2.7.13.3" evidence="2"/>
<evidence type="ECO:0000256" key="4">
    <source>
        <dbReference type="ARBA" id="ARBA00022679"/>
    </source>
</evidence>
<dbReference type="Gene3D" id="1.25.40.10">
    <property type="entry name" value="Tetratricopeptide repeat domain"/>
    <property type="match status" value="2"/>
</dbReference>
<dbReference type="Pfam" id="PF13181">
    <property type="entry name" value="TPR_8"/>
    <property type="match status" value="2"/>
</dbReference>
<dbReference type="SMART" id="SM00387">
    <property type="entry name" value="HATPase_c"/>
    <property type="match status" value="1"/>
</dbReference>
<dbReference type="RefSeq" id="WP_317492003.1">
    <property type="nucleotide sequence ID" value="NZ_CP136051.1"/>
</dbReference>
<feature type="signal peptide" evidence="11">
    <location>
        <begin position="1"/>
        <end position="22"/>
    </location>
</feature>
<feature type="domain" description="Histidine kinase" evidence="12">
    <location>
        <begin position="437"/>
        <end position="626"/>
    </location>
</feature>
<protein>
    <recommendedName>
        <fullName evidence="2">histidine kinase</fullName>
        <ecNumber evidence="2">2.7.13.3</ecNumber>
    </recommendedName>
</protein>
<keyword evidence="3" id="KW-0597">Phosphoprotein</keyword>
<evidence type="ECO:0000256" key="2">
    <source>
        <dbReference type="ARBA" id="ARBA00012438"/>
    </source>
</evidence>
<dbReference type="InterPro" id="IPR011990">
    <property type="entry name" value="TPR-like_helical_dom_sf"/>
</dbReference>
<dbReference type="PROSITE" id="PS50005">
    <property type="entry name" value="TPR"/>
    <property type="match status" value="1"/>
</dbReference>
<keyword evidence="14" id="KW-1185">Reference proteome</keyword>
<proteinExistence type="predicted"/>
<comment type="catalytic activity">
    <reaction evidence="1">
        <text>ATP + protein L-histidine = ADP + protein N-phospho-L-histidine.</text>
        <dbReference type="EC" id="2.7.13.3"/>
    </reaction>
</comment>
<gene>
    <name evidence="13" type="ORF">RT717_12115</name>
</gene>
<feature type="coiled-coil region" evidence="9">
    <location>
        <begin position="342"/>
        <end position="369"/>
    </location>
</feature>
<dbReference type="EMBL" id="CP136051">
    <property type="protein sequence ID" value="WOK09384.1"/>
    <property type="molecule type" value="Genomic_DNA"/>
</dbReference>
<dbReference type="Pfam" id="PF07568">
    <property type="entry name" value="HisKA_2"/>
    <property type="match status" value="1"/>
</dbReference>
<dbReference type="SUPFAM" id="SSF48452">
    <property type="entry name" value="TPR-like"/>
    <property type="match status" value="2"/>
</dbReference>
<feature type="chain" id="PRO_5047156442" description="histidine kinase" evidence="11">
    <location>
        <begin position="23"/>
        <end position="629"/>
    </location>
</feature>
<evidence type="ECO:0000313" key="14">
    <source>
        <dbReference type="Proteomes" id="UP001302349"/>
    </source>
</evidence>
<accession>A0ABZ0IYB6</accession>
<evidence type="ECO:0000256" key="7">
    <source>
        <dbReference type="ARBA" id="ARBA00022840"/>
    </source>
</evidence>
<keyword evidence="5" id="KW-0547">Nucleotide-binding</keyword>
<dbReference type="SMART" id="SM00028">
    <property type="entry name" value="TPR"/>
    <property type="match status" value="5"/>
</dbReference>
<sequence>MVKSKVWSLAAAIIFFFFHFCAKGQTDATAYEAKFQKWLGVRADSAFTYASKLLAIAQEVNDPKATREALIKQGLAYGFLNEFDSALVYYRKSLNVSLANDDSLGMGKSYLNIGVNLFYRGFLDSAAFYYEIARPIFESLDEKKYLSYSLNNLGQVYKRSGKYEQAASAYARSLAIKKQLKDTVGILNAYFNLSSLYVSTESFDTALLYSQETLKIALILQDTSEIAGAWLNIALSQKGVGNADAALRAFKAAEKFVGYPGDSEFRMELYYNLARLYRDQDNYELAQSYLDKMSVYMQSEAFLEKQMAYYQLSYELKKASGSHAEALALLEAFVQVKDKYLSQSVQQQITELERKYQSEQQELKITGLELEKKTTDLVLAKSINQRNIFILVAVIFLILAGFAGHRYREKQRTSKVLKQKNLQISEALDEREILLKEIHHRVKNNLQVISSLLKLQAGSLKDEAAVDAVMEGQNRVRSMALIHQKLYSAEDIRGVSIDTYLENLTGELLTAFGKNEVDVEIETNELKLDIDSVIPLGLILNELISNSLKYAFDKPGGRISIKMWEADEKLNVTVKDNGKGMDAATLEQSNSFGWKMIRSLSRKVKAEIDIRNDGGTEVNLYLSRYKLVV</sequence>
<evidence type="ECO:0000313" key="13">
    <source>
        <dbReference type="EMBL" id="WOK09384.1"/>
    </source>
</evidence>
<dbReference type="InterPro" id="IPR019734">
    <property type="entry name" value="TPR_rpt"/>
</dbReference>
<name>A0ABZ0IYB6_9BACT</name>
<keyword evidence="10" id="KW-0472">Membrane</keyword>
<dbReference type="GO" id="GO:0016301">
    <property type="term" value="F:kinase activity"/>
    <property type="evidence" value="ECO:0007669"/>
    <property type="project" value="UniProtKB-KW"/>
</dbReference>
<evidence type="ECO:0000256" key="1">
    <source>
        <dbReference type="ARBA" id="ARBA00000085"/>
    </source>
</evidence>
<dbReference type="PANTHER" id="PTHR41523:SF8">
    <property type="entry name" value="ETHYLENE RESPONSE SENSOR PROTEIN"/>
    <property type="match status" value="1"/>
</dbReference>
<dbReference type="Proteomes" id="UP001302349">
    <property type="component" value="Chromosome"/>
</dbReference>